<dbReference type="InterPro" id="IPR036508">
    <property type="entry name" value="Chitin-bd_dom_sf"/>
</dbReference>
<dbReference type="Proteomes" id="UP000580250">
    <property type="component" value="Unassembled WGS sequence"/>
</dbReference>
<dbReference type="SUPFAM" id="SSF57625">
    <property type="entry name" value="Invertebrate chitin-binding proteins"/>
    <property type="match status" value="9"/>
</dbReference>
<dbReference type="EMBL" id="CAJEWN010000402">
    <property type="protein sequence ID" value="CAD2181547.1"/>
    <property type="molecule type" value="Genomic_DNA"/>
</dbReference>
<dbReference type="PANTHER" id="PTHR23301:SF0">
    <property type="entry name" value="CHITIN-BINDING TYPE-2 DOMAIN-CONTAINING PROTEIN-RELATED"/>
    <property type="match status" value="1"/>
</dbReference>
<evidence type="ECO:0000256" key="5">
    <source>
        <dbReference type="ARBA" id="ARBA00023180"/>
    </source>
</evidence>
<keyword evidence="1" id="KW-0147">Chitin-binding</keyword>
<keyword evidence="2 7" id="KW-0732">Signal</keyword>
<feature type="region of interest" description="Disordered" evidence="6">
    <location>
        <begin position="412"/>
        <end position="515"/>
    </location>
</feature>
<dbReference type="GO" id="GO:0008061">
    <property type="term" value="F:chitin binding"/>
    <property type="evidence" value="ECO:0007669"/>
    <property type="project" value="UniProtKB-KW"/>
</dbReference>
<feature type="domain" description="Chitin-binding type-2" evidence="8">
    <location>
        <begin position="524"/>
        <end position="577"/>
    </location>
</feature>
<dbReference type="AlphaFoldDB" id="A0A6V7W2Z8"/>
<evidence type="ECO:0000313" key="9">
    <source>
        <dbReference type="EMBL" id="CAD2181547.1"/>
    </source>
</evidence>
<feature type="signal peptide" evidence="7">
    <location>
        <begin position="1"/>
        <end position="23"/>
    </location>
</feature>
<feature type="domain" description="Chitin-binding type-2" evidence="8">
    <location>
        <begin position="699"/>
        <end position="753"/>
    </location>
</feature>
<dbReference type="OrthoDB" id="9987187at2759"/>
<dbReference type="Pfam" id="PF01607">
    <property type="entry name" value="CBM_14"/>
    <property type="match status" value="8"/>
</dbReference>
<evidence type="ECO:0000256" key="3">
    <source>
        <dbReference type="ARBA" id="ARBA00022737"/>
    </source>
</evidence>
<comment type="caution">
    <text evidence="9">The sequence shown here is derived from an EMBL/GenBank/DDBJ whole genome shotgun (WGS) entry which is preliminary data.</text>
</comment>
<gene>
    <name evidence="9" type="ORF">MENT_LOCUS33696</name>
</gene>
<feature type="region of interest" description="Disordered" evidence="6">
    <location>
        <begin position="575"/>
        <end position="605"/>
    </location>
</feature>
<keyword evidence="5" id="KW-0325">Glycoprotein</keyword>
<feature type="domain" description="Chitin-binding type-2" evidence="8">
    <location>
        <begin position="877"/>
        <end position="931"/>
    </location>
</feature>
<keyword evidence="3" id="KW-0677">Repeat</keyword>
<sequence length="1155" mass="127991">MRFFNLIPLFSLIISNLILLVSSAEPQFRNPVNCANLPDGNYVWGCSRFYSICTNGRELAMNCYHNLKLNPGTNQCEEPQSIPICANGGSAYSHQLYRAKDPFTCNDKPNGEYESSVCSSTYITCDNGKKIERECPYGLAYNQKAGACDRKEKCKTEGAPGQGNVRKMRASSPFEDSFGGYEAPISKFAGGPPAFVPPIYAPPAYGPTPQPNPPTTTKPPPVYIPVTPAPPAYIPPQQPAPPSYVPPSPPAQPPAYAPPSYVPTPPPSYNPAPPPAYGPAPPPQFDCSSKPDGLYELPSGGCTDKFWKCANQRAFLYQCPPNLAYYATVTTNFTFLHVEDHPHQYKHPLLVLLHHLLMTAPKNLMDSTVLEIVPLLISFTALPVKTTVMQCASPQLVFDEVNQVCEYSGECGKQKPKPPSYGQPPAPPSYQPPAPPSYQPPAPPSYQPPAPLSYAPPAPPSYQPPAPPSYQPPAPPSYQPPAPPSYGPPAPPSYGLYRKKRNIPQPPQYPPPQPIQPYVPPPVSFNCSGKADGYYVKDGCSKDYYTCTNGIAYSTCPGSLFFNIASKQCDYKENCPPPPTPPPPPPSSQYSPPAPIPPPQTPPPPPISCKGRKDGFYYQKACEGHYYVCSGESAFTQYCPAGTLFEPSKAECTFKEECGKTPPQPYTPPPSVYTPQQVPPGSPDTVKIPSPPSSPSYGEFNCHGKADGYYYQQNCQPIWIICTGGYTYKQSCAPGTLFDSKQNGCTFAAECGKGKYLTTTTINSSNFQQQQLLEYSLSNNKLKILPPPHLIYSQPQINECLNKKDGFYLNSKNCQNKYFVCSGERKIELKCPEGLVFDEGKCEYLINCARKNKEKERSNILQITTILPPILPQSFGTFSCKERIDGYYYRIACSPNFYICVGGLPQQLKCPANLVFDPINVLCQYKEVCGKPKKSKRNGYYAKGNLNEQKEEGEECFVSSLFYSCLNEQLNILKCPENLVFDINKVSCQYKENVCPKKQKENNSINHQQYTAKLIKKHQTIPLLYSSPPPINIHPAPSLIYSATPQQGIKGIQLPPRPFNLPTPTILLQQNHQLPPNICLNKTIKFKLFTNSNNYCNNYFYFCPTKEGEYLHKLDCPLGLFFDEDKQQCNFRENIKNCGGGGNNFKKFFSFFIKN</sequence>
<evidence type="ECO:0000256" key="1">
    <source>
        <dbReference type="ARBA" id="ARBA00022669"/>
    </source>
</evidence>
<dbReference type="InterPro" id="IPR051940">
    <property type="entry name" value="Chitin_bind-dev_reg"/>
</dbReference>
<keyword evidence="4" id="KW-1015">Disulfide bond</keyword>
<feature type="domain" description="Chitin-binding type-2" evidence="8">
    <location>
        <begin position="31"/>
        <end position="87"/>
    </location>
</feature>
<organism evidence="9 10">
    <name type="scientific">Meloidogyne enterolobii</name>
    <name type="common">Root-knot nematode worm</name>
    <name type="synonym">Meloidogyne mayaguensis</name>
    <dbReference type="NCBI Taxonomy" id="390850"/>
    <lineage>
        <taxon>Eukaryota</taxon>
        <taxon>Metazoa</taxon>
        <taxon>Ecdysozoa</taxon>
        <taxon>Nematoda</taxon>
        <taxon>Chromadorea</taxon>
        <taxon>Rhabditida</taxon>
        <taxon>Tylenchina</taxon>
        <taxon>Tylenchomorpha</taxon>
        <taxon>Tylenchoidea</taxon>
        <taxon>Meloidogynidae</taxon>
        <taxon>Meloidogyninae</taxon>
        <taxon>Meloidogyne</taxon>
    </lineage>
</organism>
<feature type="compositionally biased region" description="Pro residues" evidence="6">
    <location>
        <begin position="504"/>
        <end position="515"/>
    </location>
</feature>
<proteinExistence type="predicted"/>
<dbReference type="PRINTS" id="PR01217">
    <property type="entry name" value="PRICHEXTENSN"/>
</dbReference>
<feature type="chain" id="PRO_5028091919" description="Chitin-binding type-2 domain-containing protein" evidence="7">
    <location>
        <begin position="24"/>
        <end position="1155"/>
    </location>
</feature>
<feature type="domain" description="Chitin-binding type-2" evidence="8">
    <location>
        <begin position="606"/>
        <end position="660"/>
    </location>
</feature>
<reference evidence="9 10" key="1">
    <citation type="submission" date="2020-08" db="EMBL/GenBank/DDBJ databases">
        <authorList>
            <person name="Koutsovoulos G."/>
            <person name="Danchin GJ E."/>
        </authorList>
    </citation>
    <scope>NUCLEOTIDE SEQUENCE [LARGE SCALE GENOMIC DNA]</scope>
</reference>
<accession>A0A6V7W2Z8</accession>
<feature type="domain" description="Chitin-binding type-2" evidence="8">
    <location>
        <begin position="797"/>
        <end position="850"/>
    </location>
</feature>
<evidence type="ECO:0000259" key="8">
    <source>
        <dbReference type="PROSITE" id="PS50940"/>
    </source>
</evidence>
<feature type="domain" description="Chitin-binding type-2" evidence="8">
    <location>
        <begin position="939"/>
        <end position="997"/>
    </location>
</feature>
<evidence type="ECO:0000256" key="4">
    <source>
        <dbReference type="ARBA" id="ARBA00023157"/>
    </source>
</evidence>
<evidence type="ECO:0000256" key="6">
    <source>
        <dbReference type="SAM" id="MobiDB-lite"/>
    </source>
</evidence>
<feature type="domain" description="Chitin-binding type-2" evidence="8">
    <location>
        <begin position="102"/>
        <end position="156"/>
    </location>
</feature>
<name>A0A6V7W2Z8_MELEN</name>
<dbReference type="PANTHER" id="PTHR23301">
    <property type="entry name" value="CHITIN BINDING PERITROPHIN-A"/>
    <property type="match status" value="1"/>
</dbReference>
<dbReference type="PROSITE" id="PS50940">
    <property type="entry name" value="CHIT_BIND_II"/>
    <property type="match status" value="9"/>
</dbReference>
<dbReference type="InterPro" id="IPR002557">
    <property type="entry name" value="Chitin-bd_dom"/>
</dbReference>
<dbReference type="Gene3D" id="2.170.140.10">
    <property type="entry name" value="Chitin binding domain"/>
    <property type="match status" value="3"/>
</dbReference>
<feature type="domain" description="Chitin-binding type-2" evidence="8">
    <location>
        <begin position="1076"/>
        <end position="1140"/>
    </location>
</feature>
<feature type="compositionally biased region" description="Pro residues" evidence="6">
    <location>
        <begin position="417"/>
        <end position="492"/>
    </location>
</feature>
<dbReference type="SMART" id="SM00494">
    <property type="entry name" value="ChtBD2"/>
    <property type="match status" value="10"/>
</dbReference>
<evidence type="ECO:0000256" key="2">
    <source>
        <dbReference type="ARBA" id="ARBA00022729"/>
    </source>
</evidence>
<dbReference type="GO" id="GO:0005576">
    <property type="term" value="C:extracellular region"/>
    <property type="evidence" value="ECO:0007669"/>
    <property type="project" value="InterPro"/>
</dbReference>
<evidence type="ECO:0000256" key="7">
    <source>
        <dbReference type="SAM" id="SignalP"/>
    </source>
</evidence>
<protein>
    <recommendedName>
        <fullName evidence="8">Chitin-binding type-2 domain-containing protein</fullName>
    </recommendedName>
</protein>
<evidence type="ECO:0000313" key="10">
    <source>
        <dbReference type="Proteomes" id="UP000580250"/>
    </source>
</evidence>
<feature type="region of interest" description="Disordered" evidence="6">
    <location>
        <begin position="201"/>
        <end position="262"/>
    </location>
</feature>
<dbReference type="Gene3D" id="3.20.20.80">
    <property type="entry name" value="Glycosidases"/>
    <property type="match status" value="4"/>
</dbReference>